<accession>A0A6J5LU26</accession>
<reference evidence="1" key="1">
    <citation type="submission" date="2020-04" db="EMBL/GenBank/DDBJ databases">
        <authorList>
            <person name="Chiriac C."/>
            <person name="Salcher M."/>
            <person name="Ghai R."/>
            <person name="Kavagutti S V."/>
        </authorList>
    </citation>
    <scope>NUCLEOTIDE SEQUENCE</scope>
</reference>
<proteinExistence type="predicted"/>
<evidence type="ECO:0000313" key="1">
    <source>
        <dbReference type="EMBL" id="CAB4138084.1"/>
    </source>
</evidence>
<protein>
    <submittedName>
        <fullName evidence="1">Uncharacterized protein</fullName>
    </submittedName>
</protein>
<gene>
    <name evidence="1" type="ORF">UFOVP328_277</name>
</gene>
<dbReference type="EMBL" id="LR796341">
    <property type="protein sequence ID" value="CAB4138084.1"/>
    <property type="molecule type" value="Genomic_DNA"/>
</dbReference>
<sequence>MSTINEVNPKIDQTVTIFDNFYNYSANVPAQEYDIVLSYFRSVFTTELAAENFTTSLFRVAEETNVSVLTLLQTFEGQNSVQLTMTMAYYLNGLRSRATLLGVLQPTTPNFYTARNVRQ</sequence>
<name>A0A6J5LU26_9CAUD</name>
<organism evidence="1">
    <name type="scientific">uncultured Caudovirales phage</name>
    <dbReference type="NCBI Taxonomy" id="2100421"/>
    <lineage>
        <taxon>Viruses</taxon>
        <taxon>Duplodnaviria</taxon>
        <taxon>Heunggongvirae</taxon>
        <taxon>Uroviricota</taxon>
        <taxon>Caudoviricetes</taxon>
        <taxon>Peduoviridae</taxon>
        <taxon>Maltschvirus</taxon>
        <taxon>Maltschvirus maltsch</taxon>
    </lineage>
</organism>